<feature type="domain" description="Ionotropic glutamate receptor L-glutamate and glycine-binding" evidence="21">
    <location>
        <begin position="362"/>
        <end position="425"/>
    </location>
</feature>
<evidence type="ECO:0000256" key="14">
    <source>
        <dbReference type="ARBA" id="ARBA00023303"/>
    </source>
</evidence>
<evidence type="ECO:0000256" key="13">
    <source>
        <dbReference type="ARBA" id="ARBA00023286"/>
    </source>
</evidence>
<dbReference type="AlphaFoldDB" id="A0AA36DE38"/>
<dbReference type="FunFam" id="3.40.190.10:FF:000024">
    <property type="entry name" value="Glutamate receptor, ionotropic, delta 1"/>
    <property type="match status" value="1"/>
</dbReference>
<dbReference type="Proteomes" id="UP001177023">
    <property type="component" value="Unassembled WGS sequence"/>
</dbReference>
<feature type="disulfide bond" evidence="18">
    <location>
        <begin position="657"/>
        <end position="715"/>
    </location>
</feature>
<evidence type="ECO:0000256" key="11">
    <source>
        <dbReference type="ARBA" id="ARBA00023180"/>
    </source>
</evidence>
<keyword evidence="3" id="KW-1003">Cell membrane</keyword>
<dbReference type="SUPFAM" id="SSF53850">
    <property type="entry name" value="Periplasmic binding protein-like II"/>
    <property type="match status" value="1"/>
</dbReference>
<dbReference type="Pfam" id="PF10613">
    <property type="entry name" value="Lig_chan-Glu_bd"/>
    <property type="match status" value="1"/>
</dbReference>
<evidence type="ECO:0000259" key="20">
    <source>
        <dbReference type="SMART" id="SM00079"/>
    </source>
</evidence>
<dbReference type="InterPro" id="IPR015683">
    <property type="entry name" value="Ionotropic_Glu_rcpt"/>
</dbReference>
<evidence type="ECO:0000256" key="6">
    <source>
        <dbReference type="ARBA" id="ARBA00022989"/>
    </source>
</evidence>
<comment type="caution">
    <text evidence="22">The sequence shown here is derived from an EMBL/GenBank/DDBJ whole genome shotgun (WGS) entry which is preliminary data.</text>
</comment>
<reference evidence="22" key="1">
    <citation type="submission" date="2023-06" db="EMBL/GenBank/DDBJ databases">
        <authorList>
            <person name="Delattre M."/>
        </authorList>
    </citation>
    <scope>NUCLEOTIDE SEQUENCE</scope>
    <source>
        <strain evidence="22">AF72</strain>
    </source>
</reference>
<feature type="binding site" evidence="16">
    <location>
        <position position="436"/>
    </location>
    <ligand>
        <name>L-glutamate</name>
        <dbReference type="ChEBI" id="CHEBI:29985"/>
    </ligand>
</feature>
<keyword evidence="12" id="KW-0628">Postsynaptic cell membrane</keyword>
<keyword evidence="6 19" id="KW-1133">Transmembrane helix</keyword>
<keyword evidence="8" id="KW-0406">Ion transport</keyword>
<comment type="similarity">
    <text evidence="1">Belongs to the glutamate-gated ion channel (TC 1.A.10.1) family.</text>
</comment>
<dbReference type="Pfam" id="PF00060">
    <property type="entry name" value="Lig_chan"/>
    <property type="match status" value="1"/>
</dbReference>
<evidence type="ECO:0000313" key="23">
    <source>
        <dbReference type="Proteomes" id="UP001177023"/>
    </source>
</evidence>
<evidence type="ECO:0000259" key="21">
    <source>
        <dbReference type="SMART" id="SM00918"/>
    </source>
</evidence>
<keyword evidence="13" id="KW-1071">Ligand-gated ion channel</keyword>
<name>A0AA36DE38_9BILA</name>
<keyword evidence="7" id="KW-0770">Synapse</keyword>
<dbReference type="InterPro" id="IPR028082">
    <property type="entry name" value="Peripla_BP_I"/>
</dbReference>
<evidence type="ECO:0000256" key="10">
    <source>
        <dbReference type="ARBA" id="ARBA00023170"/>
    </source>
</evidence>
<evidence type="ECO:0000256" key="1">
    <source>
        <dbReference type="ARBA" id="ARBA00008685"/>
    </source>
</evidence>
<dbReference type="SUPFAM" id="SSF53822">
    <property type="entry name" value="Periplasmic binding protein-like I"/>
    <property type="match status" value="1"/>
</dbReference>
<evidence type="ECO:0000256" key="15">
    <source>
        <dbReference type="ARBA" id="ARBA00034104"/>
    </source>
</evidence>
<feature type="transmembrane region" description="Helical" evidence="19">
    <location>
        <begin position="515"/>
        <end position="539"/>
    </location>
</feature>
<protein>
    <submittedName>
        <fullName evidence="22">Uncharacterized protein</fullName>
    </submittedName>
</protein>
<evidence type="ECO:0000313" key="22">
    <source>
        <dbReference type="EMBL" id="CAJ0584580.1"/>
    </source>
</evidence>
<feature type="binding site" evidence="16">
    <location>
        <position position="434"/>
    </location>
    <ligand>
        <name>L-glutamate</name>
        <dbReference type="ChEBI" id="CHEBI:29985"/>
    </ligand>
</feature>
<dbReference type="SMART" id="SM00079">
    <property type="entry name" value="PBPe"/>
    <property type="match status" value="1"/>
</dbReference>
<keyword evidence="4 19" id="KW-0812">Transmembrane</keyword>
<dbReference type="PRINTS" id="PR00177">
    <property type="entry name" value="NMDARECEPTOR"/>
</dbReference>
<evidence type="ECO:0000256" key="19">
    <source>
        <dbReference type="SAM" id="Phobius"/>
    </source>
</evidence>
<evidence type="ECO:0000256" key="9">
    <source>
        <dbReference type="ARBA" id="ARBA00023136"/>
    </source>
</evidence>
<evidence type="ECO:0000256" key="16">
    <source>
        <dbReference type="PIRSR" id="PIRSR601508-1"/>
    </source>
</evidence>
<feature type="binding site" evidence="16">
    <location>
        <position position="596"/>
    </location>
    <ligand>
        <name>L-glutamate</name>
        <dbReference type="ChEBI" id="CHEBI:29985"/>
    </ligand>
</feature>
<keyword evidence="9 19" id="KW-0472">Membrane</keyword>
<evidence type="ECO:0000256" key="8">
    <source>
        <dbReference type="ARBA" id="ARBA00023065"/>
    </source>
</evidence>
<feature type="binding site" evidence="16">
    <location>
        <position position="597"/>
    </location>
    <ligand>
        <name>L-glutamate</name>
        <dbReference type="ChEBI" id="CHEBI:29985"/>
    </ligand>
</feature>
<dbReference type="GO" id="GO:0045211">
    <property type="term" value="C:postsynaptic membrane"/>
    <property type="evidence" value="ECO:0007669"/>
    <property type="project" value="UniProtKB-SubCell"/>
</dbReference>
<keyword evidence="5" id="KW-0732">Signal</keyword>
<evidence type="ECO:0000256" key="3">
    <source>
        <dbReference type="ARBA" id="ARBA00022475"/>
    </source>
</evidence>
<evidence type="ECO:0000256" key="2">
    <source>
        <dbReference type="ARBA" id="ARBA00022448"/>
    </source>
</evidence>
<dbReference type="EMBL" id="CATQJA010002698">
    <property type="protein sequence ID" value="CAJ0584580.1"/>
    <property type="molecule type" value="Genomic_DNA"/>
</dbReference>
<evidence type="ECO:0000256" key="17">
    <source>
        <dbReference type="PIRSR" id="PIRSR601508-2"/>
    </source>
</evidence>
<evidence type="ECO:0000256" key="5">
    <source>
        <dbReference type="ARBA" id="ARBA00022729"/>
    </source>
</evidence>
<feature type="non-terminal residue" evidence="22">
    <location>
        <position position="1"/>
    </location>
</feature>
<dbReference type="Gene3D" id="3.40.50.2300">
    <property type="match status" value="1"/>
</dbReference>
<feature type="binding site" evidence="16">
    <location>
        <position position="441"/>
    </location>
    <ligand>
        <name>L-glutamate</name>
        <dbReference type="ChEBI" id="CHEBI:29985"/>
    </ligand>
</feature>
<evidence type="ECO:0000256" key="12">
    <source>
        <dbReference type="ARBA" id="ARBA00023257"/>
    </source>
</evidence>
<dbReference type="SMART" id="SM00918">
    <property type="entry name" value="Lig_chan-Glu_bd"/>
    <property type="match status" value="1"/>
</dbReference>
<accession>A0AA36DE38</accession>
<organism evidence="22 23">
    <name type="scientific">Mesorhabditis spiculigera</name>
    <dbReference type="NCBI Taxonomy" id="96644"/>
    <lineage>
        <taxon>Eukaryota</taxon>
        <taxon>Metazoa</taxon>
        <taxon>Ecdysozoa</taxon>
        <taxon>Nematoda</taxon>
        <taxon>Chromadorea</taxon>
        <taxon>Rhabditida</taxon>
        <taxon>Rhabditina</taxon>
        <taxon>Rhabditomorpha</taxon>
        <taxon>Rhabditoidea</taxon>
        <taxon>Rhabditidae</taxon>
        <taxon>Mesorhabditinae</taxon>
        <taxon>Mesorhabditis</taxon>
    </lineage>
</organism>
<comment type="subcellular location">
    <subcellularLocation>
        <location evidence="15">Postsynaptic cell membrane</location>
        <topology evidence="15">Multi-pass membrane protein</topology>
    </subcellularLocation>
</comment>
<keyword evidence="14" id="KW-0407">Ion channel</keyword>
<feature type="site" description="Interaction with the cone snail toxin Con-ikot-ikot" evidence="17">
    <location>
        <position position="602"/>
    </location>
</feature>
<keyword evidence="10" id="KW-0675">Receptor</keyword>
<sequence>MAGSARRMASFLFLLLVLRLIDTAEVSVRIGAILSDQDEAHIEKALTQLARVFNKREIPEFSDYSIGQMSVLLVPISDVEVLRTEFDRLYAAGLDVIIGPADPWLSMVLEGLCAERKMFYIRRAPHCDFVQPTANTTFPLTDSFDNELLTLLLEKWKWTQYTVIFSPDTPPCHLHEIIHTRPNVFPDFLEIKENTQEEFMMAANKLRDLCDRKSCWNQVNRVLILMDARDSLEFLDMSLKLGLINSINWFLLFSLDSLYDHMEPYSHNKMRISLVMPRNLLAVTKERKTKENSTALNLPVNASIIEIWELGIHGLPIHTGTWNGTQRKLQMQANSIPYTHEHAIQQLKSMRVLKVTTIAEKPYVMEKVLPSGEVVYVGFCVDLLKRLAANLNFEFELSVVADGKYGEPSKQNASHWDGMIGEILSGEADMAVAPITVTALRLEVVDFTDPFLQLGISMLMRKPDQKMSAPITSFLLPLTSRAWSIALVAGLLTTMILTFVSNVTGEEKNEHGFSLTNAVWFLACILLRASSGYGCATFASKIVSTTWWLFTLVLIAQYTANFAAVLTVERKSMPFNSFEDLSNQSEYTFGAIFGGSTAQFFKYSRIETFEKIWQKMAANGNASFVQKNDEGVNRTLEQKYVFLMESTSLEYRVAQNCNLTKVGNVVLGSNGYSIALPKGSKWREKLTRQILDFNEKGIIMMLKKKWWATTDENKCEEGSQMVGQPLGLDHMGGLFLLLFLGLLAGLLVAIVEKALYRFYFSTGTLEDA</sequence>
<dbReference type="CDD" id="cd13714">
    <property type="entry name" value="PBP2_iGluR_Kainate"/>
    <property type="match status" value="1"/>
</dbReference>
<dbReference type="InterPro" id="IPR019594">
    <property type="entry name" value="Glu/Gly-bd"/>
</dbReference>
<dbReference type="PANTHER" id="PTHR18966">
    <property type="entry name" value="IONOTROPIC GLUTAMATE RECEPTOR"/>
    <property type="match status" value="1"/>
</dbReference>
<dbReference type="GO" id="GO:0038023">
    <property type="term" value="F:signaling receptor activity"/>
    <property type="evidence" value="ECO:0007669"/>
    <property type="project" value="InterPro"/>
</dbReference>
<evidence type="ECO:0000256" key="7">
    <source>
        <dbReference type="ARBA" id="ARBA00023018"/>
    </source>
</evidence>
<proteinExistence type="inferred from homology"/>
<gene>
    <name evidence="22" type="ORF">MSPICULIGERA_LOCUS22627</name>
</gene>
<dbReference type="FunFam" id="3.40.190.10:FF:000060">
    <property type="entry name" value="Glutamate receptor ionotropic, kainate 1"/>
    <property type="match status" value="1"/>
</dbReference>
<feature type="transmembrane region" description="Helical" evidence="19">
    <location>
        <begin position="731"/>
        <end position="751"/>
    </location>
</feature>
<feature type="transmembrane region" description="Helical" evidence="19">
    <location>
        <begin position="482"/>
        <end position="503"/>
    </location>
</feature>
<feature type="domain" description="Ionotropic glutamate receptor C-terminal" evidence="20">
    <location>
        <begin position="352"/>
        <end position="709"/>
    </location>
</feature>
<keyword evidence="2" id="KW-0813">Transport</keyword>
<dbReference type="Gene3D" id="3.40.190.10">
    <property type="entry name" value="Periplasmic binding protein-like II"/>
    <property type="match status" value="2"/>
</dbReference>
<feature type="transmembrane region" description="Helical" evidence="19">
    <location>
        <begin position="545"/>
        <end position="568"/>
    </location>
</feature>
<evidence type="ECO:0000256" key="4">
    <source>
        <dbReference type="ARBA" id="ARBA00022692"/>
    </source>
</evidence>
<evidence type="ECO:0000256" key="18">
    <source>
        <dbReference type="PIRSR" id="PIRSR601508-3"/>
    </source>
</evidence>
<feature type="binding site" evidence="16">
    <location>
        <position position="645"/>
    </location>
    <ligand>
        <name>L-glutamate</name>
        <dbReference type="ChEBI" id="CHEBI:29985"/>
    </ligand>
</feature>
<dbReference type="GO" id="GO:0015276">
    <property type="term" value="F:ligand-gated monoatomic ion channel activity"/>
    <property type="evidence" value="ECO:0007669"/>
    <property type="project" value="InterPro"/>
</dbReference>
<dbReference type="InterPro" id="IPR001320">
    <property type="entry name" value="Iontro_rcpt_C"/>
</dbReference>
<keyword evidence="18" id="KW-1015">Disulfide bond</keyword>
<keyword evidence="11" id="KW-0325">Glycoprotein</keyword>
<keyword evidence="23" id="KW-1185">Reference proteome</keyword>
<dbReference type="InterPro" id="IPR001508">
    <property type="entry name" value="Iono_Glu_rcpt_met"/>
</dbReference>